<protein>
    <recommendedName>
        <fullName evidence="4">Transposase</fullName>
    </recommendedName>
</protein>
<dbReference type="SUPFAM" id="SSF143422">
    <property type="entry name" value="Transposase IS200-like"/>
    <property type="match status" value="1"/>
</dbReference>
<dbReference type="Gene3D" id="3.30.70.1290">
    <property type="entry name" value="Transposase IS200-like"/>
    <property type="match status" value="1"/>
</dbReference>
<feature type="region of interest" description="Disordered" evidence="1">
    <location>
        <begin position="13"/>
        <end position="45"/>
    </location>
</feature>
<evidence type="ECO:0000256" key="1">
    <source>
        <dbReference type="SAM" id="MobiDB-lite"/>
    </source>
</evidence>
<dbReference type="GO" id="GO:0003677">
    <property type="term" value="F:DNA binding"/>
    <property type="evidence" value="ECO:0007669"/>
    <property type="project" value="InterPro"/>
</dbReference>
<dbReference type="Proteomes" id="UP000237968">
    <property type="component" value="Unassembled WGS sequence"/>
</dbReference>
<feature type="compositionally biased region" description="Low complexity" evidence="1">
    <location>
        <begin position="21"/>
        <end position="31"/>
    </location>
</feature>
<keyword evidence="3" id="KW-1185">Reference proteome</keyword>
<name>A0A2S9YDA1_9BACT</name>
<dbReference type="EMBL" id="PVNK01000108">
    <property type="protein sequence ID" value="PRQ02991.1"/>
    <property type="molecule type" value="Genomic_DNA"/>
</dbReference>
<evidence type="ECO:0008006" key="4">
    <source>
        <dbReference type="Google" id="ProtNLM"/>
    </source>
</evidence>
<organism evidence="2 3">
    <name type="scientific">Enhygromyxa salina</name>
    <dbReference type="NCBI Taxonomy" id="215803"/>
    <lineage>
        <taxon>Bacteria</taxon>
        <taxon>Pseudomonadati</taxon>
        <taxon>Myxococcota</taxon>
        <taxon>Polyangia</taxon>
        <taxon>Nannocystales</taxon>
        <taxon>Nannocystaceae</taxon>
        <taxon>Enhygromyxa</taxon>
    </lineage>
</organism>
<reference evidence="2 3" key="1">
    <citation type="submission" date="2018-03" db="EMBL/GenBank/DDBJ databases">
        <title>Draft Genome Sequences of the Obligatory Marine Myxobacteria Enhygromyxa salina SWB005.</title>
        <authorList>
            <person name="Poehlein A."/>
            <person name="Moghaddam J.A."/>
            <person name="Harms H."/>
            <person name="Alanjari M."/>
            <person name="Koenig G.M."/>
            <person name="Daniel R."/>
            <person name="Schaeberle T.F."/>
        </authorList>
    </citation>
    <scope>NUCLEOTIDE SEQUENCE [LARGE SCALE GENOMIC DNA]</scope>
    <source>
        <strain evidence="2 3">SWB005</strain>
    </source>
</reference>
<comment type="caution">
    <text evidence="2">The sequence shown here is derived from an EMBL/GenBank/DDBJ whole genome shotgun (WGS) entry which is preliminary data.</text>
</comment>
<feature type="compositionally biased region" description="Basic residues" evidence="1">
    <location>
        <begin position="32"/>
        <end position="45"/>
    </location>
</feature>
<dbReference type="AlphaFoldDB" id="A0A2S9YDA1"/>
<evidence type="ECO:0000313" key="2">
    <source>
        <dbReference type="EMBL" id="PRQ02991.1"/>
    </source>
</evidence>
<sequence>MLRSEEFLQLRSPGPDKLRVASSAQKQASAARRAKNRARGQARTYPRVRARPIYSGSSCKITRRCLGRLLLLSPGVKAEELANFIGYCLAYAAALHGIEVHASVWMSNHHHTDVTDPHGNLVPFKQLLHSLIARGRNARLGRYDTFWSGDAACDTRRPTDDESLADLVYTLTNPVKDGLVKWGRLWPGFTTIDWRFGETRTFKRPDWLFDEGGEMPEEVSLTLVRPPIFPALDDEELYAKLMTQVRQREVEFQREFREKGRRFMGLRKLARQGWNQAPRSFEERFTVAPRWASSSKWLVLAQLQRDREWERQYAAARTLLLRGESAVFPAGTYWMRHFAGVAVAAQSP</sequence>
<proteinExistence type="predicted"/>
<evidence type="ECO:0000313" key="3">
    <source>
        <dbReference type="Proteomes" id="UP000237968"/>
    </source>
</evidence>
<dbReference type="InterPro" id="IPR036515">
    <property type="entry name" value="Transposase_17_sf"/>
</dbReference>
<gene>
    <name evidence="2" type="ORF">ENSA5_19300</name>
</gene>
<dbReference type="GO" id="GO:0006313">
    <property type="term" value="P:DNA transposition"/>
    <property type="evidence" value="ECO:0007669"/>
    <property type="project" value="InterPro"/>
</dbReference>
<dbReference type="GO" id="GO:0004803">
    <property type="term" value="F:transposase activity"/>
    <property type="evidence" value="ECO:0007669"/>
    <property type="project" value="InterPro"/>
</dbReference>
<accession>A0A2S9YDA1</accession>